<keyword evidence="4" id="KW-0804">Transcription</keyword>
<dbReference type="PROSITE" id="PS50931">
    <property type="entry name" value="HTH_LYSR"/>
    <property type="match status" value="1"/>
</dbReference>
<organism evidence="6 7">
    <name type="scientific">Neptunomonas japonica JAMM 1380</name>
    <dbReference type="NCBI Taxonomy" id="1441457"/>
    <lineage>
        <taxon>Bacteria</taxon>
        <taxon>Pseudomonadati</taxon>
        <taxon>Pseudomonadota</taxon>
        <taxon>Gammaproteobacteria</taxon>
        <taxon>Oceanospirillales</taxon>
        <taxon>Oceanospirillaceae</taxon>
        <taxon>Neptunomonas</taxon>
    </lineage>
</organism>
<dbReference type="CDD" id="cd05466">
    <property type="entry name" value="PBP2_LTTR_substrate"/>
    <property type="match status" value="1"/>
</dbReference>
<evidence type="ECO:0000313" key="6">
    <source>
        <dbReference type="EMBL" id="BBB28088.1"/>
    </source>
</evidence>
<dbReference type="RefSeq" id="WP_201348824.1">
    <property type="nucleotide sequence ID" value="NZ_AP014546.1"/>
</dbReference>
<feature type="domain" description="HTH lysR-type" evidence="5">
    <location>
        <begin position="1"/>
        <end position="58"/>
    </location>
</feature>
<comment type="similarity">
    <text evidence="1">Belongs to the LysR transcriptional regulatory family.</text>
</comment>
<evidence type="ECO:0000256" key="1">
    <source>
        <dbReference type="ARBA" id="ARBA00009437"/>
    </source>
</evidence>
<evidence type="ECO:0000256" key="4">
    <source>
        <dbReference type="ARBA" id="ARBA00023163"/>
    </source>
</evidence>
<proteinExistence type="inferred from homology"/>
<name>A0A7R6PEM0_9GAMM</name>
<dbReference type="Gene3D" id="3.40.190.290">
    <property type="match status" value="1"/>
</dbReference>
<accession>A0A7R6PEM0</accession>
<sequence>MTLEQLRTLNHIVECGSLKLAAESLNKTQPALSMAIKNLEAEYGFQILNRQNYRLSLTQEGTLFYRKAQELLLNANQLQSMGKHLGKGNEPLIRFAYDLASPHALIFNVLKQCQRQYPETEIHVLCKSRFGALELLQNSQADLAVGPWWPTLHGVGDLDTVAINHFKVLLVASPELFQLGEVTCAGQLKPQCHLTVEESGLSFDSENLMMMKGLRQWKTQDAHTLKKMLLGGLGWGFIPEHMVQDELSQGVLVPLQPQDIEHTINGEIRLIRRKEQTLGPVATMLWESFIAANNKLPLS</sequence>
<protein>
    <submittedName>
        <fullName evidence="6">LysR family transcriptional regulator</fullName>
    </submittedName>
</protein>
<dbReference type="SUPFAM" id="SSF46785">
    <property type="entry name" value="Winged helix' DNA-binding domain"/>
    <property type="match status" value="1"/>
</dbReference>
<gene>
    <name evidence="6" type="ORF">NEJAP_0129</name>
</gene>
<dbReference type="InterPro" id="IPR005119">
    <property type="entry name" value="LysR_subst-bd"/>
</dbReference>
<dbReference type="PRINTS" id="PR00039">
    <property type="entry name" value="HTHLYSR"/>
</dbReference>
<dbReference type="AlphaFoldDB" id="A0A7R6PEM0"/>
<evidence type="ECO:0000313" key="7">
    <source>
        <dbReference type="Proteomes" id="UP000595332"/>
    </source>
</evidence>
<dbReference type="InterPro" id="IPR036388">
    <property type="entry name" value="WH-like_DNA-bd_sf"/>
</dbReference>
<dbReference type="SUPFAM" id="SSF53850">
    <property type="entry name" value="Periplasmic binding protein-like II"/>
    <property type="match status" value="1"/>
</dbReference>
<keyword evidence="2" id="KW-0805">Transcription regulation</keyword>
<dbReference type="FunFam" id="1.10.10.10:FF:000001">
    <property type="entry name" value="LysR family transcriptional regulator"/>
    <property type="match status" value="1"/>
</dbReference>
<keyword evidence="3" id="KW-0238">DNA-binding</keyword>
<dbReference type="Proteomes" id="UP000595332">
    <property type="component" value="Chromosome"/>
</dbReference>
<evidence type="ECO:0000256" key="3">
    <source>
        <dbReference type="ARBA" id="ARBA00023125"/>
    </source>
</evidence>
<reference evidence="6 7" key="1">
    <citation type="journal article" date="2008" name="Int. J. Syst. Evol. Microbiol.">
        <title>Neptunomonas japonica sp. nov., an Osedax japonicus symbiont-like bacterium isolated from sediment adjacent to sperm whale carcasses off Kagoshima, Japan.</title>
        <authorList>
            <person name="Miyazaki M."/>
            <person name="Nogi Y."/>
            <person name="Fujiwara Y."/>
            <person name="Kawato M."/>
            <person name="Kubokawa K."/>
            <person name="Horikoshi K."/>
        </authorList>
    </citation>
    <scope>NUCLEOTIDE SEQUENCE [LARGE SCALE GENOMIC DNA]</scope>
    <source>
        <strain evidence="6 7">JAMM 1380</strain>
    </source>
</reference>
<dbReference type="PANTHER" id="PTHR30126:SF91">
    <property type="entry name" value="LYSR FAMILY TRANSCRIPTIONAL REGULATOR"/>
    <property type="match status" value="1"/>
</dbReference>
<dbReference type="InterPro" id="IPR036390">
    <property type="entry name" value="WH_DNA-bd_sf"/>
</dbReference>
<dbReference type="GO" id="GO:0000976">
    <property type="term" value="F:transcription cis-regulatory region binding"/>
    <property type="evidence" value="ECO:0007669"/>
    <property type="project" value="TreeGrafter"/>
</dbReference>
<evidence type="ECO:0000259" key="5">
    <source>
        <dbReference type="PROSITE" id="PS50931"/>
    </source>
</evidence>
<dbReference type="Pfam" id="PF00126">
    <property type="entry name" value="HTH_1"/>
    <property type="match status" value="1"/>
</dbReference>
<dbReference type="KEGG" id="njp:NEJAP_0129"/>
<dbReference type="GO" id="GO:0003700">
    <property type="term" value="F:DNA-binding transcription factor activity"/>
    <property type="evidence" value="ECO:0007669"/>
    <property type="project" value="InterPro"/>
</dbReference>
<evidence type="ECO:0000256" key="2">
    <source>
        <dbReference type="ARBA" id="ARBA00023015"/>
    </source>
</evidence>
<dbReference type="EMBL" id="AP014546">
    <property type="protein sequence ID" value="BBB28088.1"/>
    <property type="molecule type" value="Genomic_DNA"/>
</dbReference>
<dbReference type="Pfam" id="PF03466">
    <property type="entry name" value="LysR_substrate"/>
    <property type="match status" value="1"/>
</dbReference>
<dbReference type="InterPro" id="IPR000847">
    <property type="entry name" value="LysR_HTH_N"/>
</dbReference>
<dbReference type="PANTHER" id="PTHR30126">
    <property type="entry name" value="HTH-TYPE TRANSCRIPTIONAL REGULATOR"/>
    <property type="match status" value="1"/>
</dbReference>
<keyword evidence="7" id="KW-1185">Reference proteome</keyword>
<dbReference type="Gene3D" id="1.10.10.10">
    <property type="entry name" value="Winged helix-like DNA-binding domain superfamily/Winged helix DNA-binding domain"/>
    <property type="match status" value="1"/>
</dbReference>